<accession>A0A238K4C5</accession>
<evidence type="ECO:0000313" key="3">
    <source>
        <dbReference type="EMBL" id="SMX37760.1"/>
    </source>
</evidence>
<dbReference type="EMBL" id="FXYF01000003">
    <property type="protein sequence ID" value="SMX37760.1"/>
    <property type="molecule type" value="Genomic_DNA"/>
</dbReference>
<feature type="chain" id="PRO_5012330807" description="Thiol:disulfide interchange protein DsbD N-terminal domain-containing protein" evidence="1">
    <location>
        <begin position="20"/>
        <end position="265"/>
    </location>
</feature>
<dbReference type="AlphaFoldDB" id="A0A238K4C5"/>
<evidence type="ECO:0000256" key="1">
    <source>
        <dbReference type="SAM" id="SignalP"/>
    </source>
</evidence>
<dbReference type="Proteomes" id="UP000207598">
    <property type="component" value="Unassembled WGS sequence"/>
</dbReference>
<name>A0A238K4C5_9RHOB</name>
<evidence type="ECO:0000259" key="2">
    <source>
        <dbReference type="Pfam" id="PF11412"/>
    </source>
</evidence>
<dbReference type="OrthoDB" id="9811036at2"/>
<evidence type="ECO:0000313" key="4">
    <source>
        <dbReference type="Proteomes" id="UP000207598"/>
    </source>
</evidence>
<feature type="signal peptide" evidence="1">
    <location>
        <begin position="1"/>
        <end position="19"/>
    </location>
</feature>
<organism evidence="3 4">
    <name type="scientific">Maliponia aquimaris</name>
    <dbReference type="NCBI Taxonomy" id="1673631"/>
    <lineage>
        <taxon>Bacteria</taxon>
        <taxon>Pseudomonadati</taxon>
        <taxon>Pseudomonadota</taxon>
        <taxon>Alphaproteobacteria</taxon>
        <taxon>Rhodobacterales</taxon>
        <taxon>Paracoccaceae</taxon>
        <taxon>Maliponia</taxon>
    </lineage>
</organism>
<dbReference type="Pfam" id="PF11412">
    <property type="entry name" value="DsbD_N"/>
    <property type="match status" value="1"/>
</dbReference>
<reference evidence="3 4" key="1">
    <citation type="submission" date="2017-05" db="EMBL/GenBank/DDBJ databases">
        <authorList>
            <person name="Song R."/>
            <person name="Chenine A.L."/>
            <person name="Ruprecht R.M."/>
        </authorList>
    </citation>
    <scope>NUCLEOTIDE SEQUENCE [LARGE SCALE GENOMIC DNA]</scope>
    <source>
        <strain evidence="3 4">CECT 8898</strain>
    </source>
</reference>
<dbReference type="InterPro" id="IPR028250">
    <property type="entry name" value="DsbDN"/>
</dbReference>
<proteinExistence type="predicted"/>
<keyword evidence="1" id="KW-0732">Signal</keyword>
<dbReference type="RefSeq" id="WP_094020124.1">
    <property type="nucleotide sequence ID" value="NZ_FXYF01000003.1"/>
</dbReference>
<feature type="domain" description="Thiol:disulfide interchange protein DsbD N-terminal" evidence="2">
    <location>
        <begin position="37"/>
        <end position="142"/>
    </location>
</feature>
<keyword evidence="4" id="KW-1185">Reference proteome</keyword>
<gene>
    <name evidence="3" type="ORF">MAA8898_01253</name>
</gene>
<sequence length="265" mass="28279">MKRIAAFLLSVALSSPALAEGYDDVVRAELLSGWRLPNGDHMAALRLTLAPGWKTYWRTPGDAGIPPLFDWAGARNTRAVGIEWPAPHVFWQEGMRSIGYKGEVILPLRVQLKNGTRDARLGGVIDIGICKDVCLPHRVRVSAELKADQKRPDPAIAAALADVPYGADDAGISAVACRLTPRGDGMGLRVAIDMPRGTGSEETVIEAADPNIWIADPETSWQGGQLVAETRVTHMSGGAFALDRSSLRITILGGKIPVELSGCAG</sequence>
<protein>
    <recommendedName>
        <fullName evidence="2">Thiol:disulfide interchange protein DsbD N-terminal domain-containing protein</fullName>
    </recommendedName>
</protein>